<dbReference type="InterPro" id="IPR046507">
    <property type="entry name" value="DUF6685"/>
</dbReference>
<dbReference type="Proteomes" id="UP000265560">
    <property type="component" value="Chromosome"/>
</dbReference>
<protein>
    <submittedName>
        <fullName evidence="1">Uncharacterized protein</fullName>
    </submittedName>
</protein>
<keyword evidence="2" id="KW-1185">Reference proteome</keyword>
<evidence type="ECO:0000313" key="1">
    <source>
        <dbReference type="EMBL" id="AYC33484.1"/>
    </source>
</evidence>
<dbReference type="EMBL" id="CP032419">
    <property type="protein sequence ID" value="AYC33484.1"/>
    <property type="molecule type" value="Genomic_DNA"/>
</dbReference>
<dbReference type="KEGG" id="pcav:D3880_14445"/>
<proteinExistence type="predicted"/>
<dbReference type="OrthoDB" id="6968898at2"/>
<reference evidence="2" key="1">
    <citation type="submission" date="2018-09" db="EMBL/GenBank/DDBJ databases">
        <authorList>
            <person name="Zhu H."/>
        </authorList>
    </citation>
    <scope>NUCLEOTIDE SEQUENCE [LARGE SCALE GENOMIC DNA]</scope>
    <source>
        <strain evidence="2">K2W31S-8</strain>
    </source>
</reference>
<dbReference type="AlphaFoldDB" id="A0A385Z426"/>
<gene>
    <name evidence="1" type="ORF">D3880_14445</name>
</gene>
<dbReference type="Pfam" id="PF20390">
    <property type="entry name" value="DUF6685"/>
    <property type="match status" value="1"/>
</dbReference>
<evidence type="ECO:0000313" key="2">
    <source>
        <dbReference type="Proteomes" id="UP000265560"/>
    </source>
</evidence>
<organism evidence="1 2">
    <name type="scientific">Pseudomonas cavernae</name>
    <dbReference type="NCBI Taxonomy" id="2320867"/>
    <lineage>
        <taxon>Bacteria</taxon>
        <taxon>Pseudomonadati</taxon>
        <taxon>Pseudomonadota</taxon>
        <taxon>Gammaproteobacteria</taxon>
        <taxon>Pseudomonadales</taxon>
        <taxon>Pseudomonadaceae</taxon>
        <taxon>Pseudomonas</taxon>
    </lineage>
</organism>
<sequence>MSTPEPPPNLSARLNTLAQRLGLSGRGTRLLRERAAALRLPFQPLPAIQSSIWWQAGPPLQRLVKLPRSALSGPVQDDKADAHALLVGVVAQERQQLDNFDLRLIDGLDHAGATDHHISLEQFCATPACRNVRIISYKDFVKTISQALPRYLAGERIHLRAASWLGQRWFWAGERQIEALAGAIVYARRRGLEISLPADITRYRLSASGLDALQARYHVLAMPVQAWSAPDFMSLLLDNGLPYARLSLLHTPGAPEILLLPRQNAEAMALGEGLSRAGAADVVAYLRGLMQTTDS</sequence>
<name>A0A385Z426_9PSED</name>
<accession>A0A385Z426</accession>